<evidence type="ECO:0000313" key="2">
    <source>
        <dbReference type="EMBL" id="ERH25011.1"/>
    </source>
</evidence>
<dbReference type="HOGENOM" id="CLU_2115764_0_0_11"/>
<feature type="compositionally biased region" description="Polar residues" evidence="1">
    <location>
        <begin position="105"/>
        <end position="114"/>
    </location>
</feature>
<name>U1QSS3_9ACTO</name>
<reference evidence="2 3" key="1">
    <citation type="submission" date="2013-08" db="EMBL/GenBank/DDBJ databases">
        <authorList>
            <person name="Weinstock G."/>
            <person name="Sodergren E."/>
            <person name="Wylie T."/>
            <person name="Fulton L."/>
            <person name="Fulton R."/>
            <person name="Fronick C."/>
            <person name="O'Laughlin M."/>
            <person name="Godfrey J."/>
            <person name="Miner T."/>
            <person name="Herter B."/>
            <person name="Appelbaum E."/>
            <person name="Cordes M."/>
            <person name="Lek S."/>
            <person name="Wollam A."/>
            <person name="Pepin K.H."/>
            <person name="Palsikar V.B."/>
            <person name="Mitreva M."/>
            <person name="Wilson R.K."/>
        </authorList>
    </citation>
    <scope>NUCLEOTIDE SEQUENCE [LARGE SCALE GENOMIC DNA]</scope>
    <source>
        <strain evidence="2 3">F0542</strain>
    </source>
</reference>
<feature type="compositionally biased region" description="Basic and acidic residues" evidence="1">
    <location>
        <begin position="76"/>
        <end position="88"/>
    </location>
</feature>
<dbReference type="Proteomes" id="UP000016536">
    <property type="component" value="Unassembled WGS sequence"/>
</dbReference>
<evidence type="ECO:0000256" key="1">
    <source>
        <dbReference type="SAM" id="MobiDB-lite"/>
    </source>
</evidence>
<sequence length="114" mass="12539">MLADTVDEGRLQVSDIATSAHRAPDGHQNRMTDPTNALTSAQNHNGARAERSDLSRKPVGRKDHRRAPSPDQFSDGSRRNARRNEAARSTRTRPAAERILGNPGNRAQNRTSTC</sequence>
<keyword evidence="3" id="KW-1185">Reference proteome</keyword>
<evidence type="ECO:0000313" key="3">
    <source>
        <dbReference type="Proteomes" id="UP000016536"/>
    </source>
</evidence>
<feature type="region of interest" description="Disordered" evidence="1">
    <location>
        <begin position="1"/>
        <end position="114"/>
    </location>
</feature>
<dbReference type="EMBL" id="AWSE01000042">
    <property type="protein sequence ID" value="ERH25011.1"/>
    <property type="molecule type" value="Genomic_DNA"/>
</dbReference>
<dbReference type="AlphaFoldDB" id="U1QSS3"/>
<feature type="compositionally biased region" description="Polar residues" evidence="1">
    <location>
        <begin position="31"/>
        <end position="45"/>
    </location>
</feature>
<proteinExistence type="predicted"/>
<gene>
    <name evidence="2" type="ORF">HMPREF1979_00874</name>
</gene>
<feature type="compositionally biased region" description="Basic residues" evidence="1">
    <location>
        <begin position="58"/>
        <end position="67"/>
    </location>
</feature>
<organism evidence="2 3">
    <name type="scientific">Actinomyces johnsonii F0542</name>
    <dbReference type="NCBI Taxonomy" id="1321818"/>
    <lineage>
        <taxon>Bacteria</taxon>
        <taxon>Bacillati</taxon>
        <taxon>Actinomycetota</taxon>
        <taxon>Actinomycetes</taxon>
        <taxon>Actinomycetales</taxon>
        <taxon>Actinomycetaceae</taxon>
        <taxon>Actinomyces</taxon>
    </lineage>
</organism>
<comment type="caution">
    <text evidence="2">The sequence shown here is derived from an EMBL/GenBank/DDBJ whole genome shotgun (WGS) entry which is preliminary data.</text>
</comment>
<accession>U1QSS3</accession>
<protein>
    <submittedName>
        <fullName evidence="2">Uncharacterized protein</fullName>
    </submittedName>
</protein>
<feature type="compositionally biased region" description="Basic and acidic residues" evidence="1">
    <location>
        <begin position="47"/>
        <end position="56"/>
    </location>
</feature>